<dbReference type="STRING" id="1435051.BMOU_0959"/>
<feature type="transmembrane region" description="Helical" evidence="7">
    <location>
        <begin position="361"/>
        <end position="383"/>
    </location>
</feature>
<feature type="transmembrane region" description="Helical" evidence="7">
    <location>
        <begin position="83"/>
        <end position="115"/>
    </location>
</feature>
<dbReference type="RefSeq" id="WP_034875336.1">
    <property type="nucleotide sequence ID" value="NZ_AZMV01000004.1"/>
</dbReference>
<keyword evidence="3" id="KW-1003">Cell membrane</keyword>
<comment type="caution">
    <text evidence="8">The sequence shown here is derived from an EMBL/GenBank/DDBJ whole genome shotgun (WGS) entry which is preliminary data.</text>
</comment>
<accession>W4N8W6</accession>
<keyword evidence="4 7" id="KW-0812">Transmembrane</keyword>
<dbReference type="OrthoDB" id="69054at2"/>
<feature type="transmembrane region" description="Helical" evidence="7">
    <location>
        <begin position="300"/>
        <end position="318"/>
    </location>
</feature>
<dbReference type="InterPro" id="IPR011701">
    <property type="entry name" value="MFS"/>
</dbReference>
<dbReference type="PANTHER" id="PTHR43266">
    <property type="entry name" value="MACROLIDE-EFFLUX PROTEIN"/>
    <property type="match status" value="1"/>
</dbReference>
<dbReference type="AlphaFoldDB" id="W4N8W6"/>
<protein>
    <submittedName>
        <fullName evidence="8">Major facilitator superfamily MFS protein</fullName>
    </submittedName>
</protein>
<feature type="transmembrane region" description="Helical" evidence="7">
    <location>
        <begin position="263"/>
        <end position="288"/>
    </location>
</feature>
<dbReference type="SUPFAM" id="SSF103473">
    <property type="entry name" value="MFS general substrate transporter"/>
    <property type="match status" value="1"/>
</dbReference>
<dbReference type="GO" id="GO:0022857">
    <property type="term" value="F:transmembrane transporter activity"/>
    <property type="evidence" value="ECO:0007669"/>
    <property type="project" value="InterPro"/>
</dbReference>
<name>W4N8W6_9BIFI</name>
<proteinExistence type="predicted"/>
<dbReference type="eggNOG" id="COG2271">
    <property type="taxonomic scope" value="Bacteria"/>
</dbReference>
<feature type="transmembrane region" description="Helical" evidence="7">
    <location>
        <begin position="229"/>
        <end position="251"/>
    </location>
</feature>
<feature type="transmembrane region" description="Helical" evidence="7">
    <location>
        <begin position="166"/>
        <end position="190"/>
    </location>
</feature>
<evidence type="ECO:0000256" key="7">
    <source>
        <dbReference type="SAM" id="Phobius"/>
    </source>
</evidence>
<dbReference type="InterPro" id="IPR036259">
    <property type="entry name" value="MFS_trans_sf"/>
</dbReference>
<dbReference type="GeneID" id="97501240"/>
<sequence>MLGTTRSPLLSATFVALVAGQGISLFGNTMLRFAISMWVLDATGSSTAFAAILAISVMPTVVIGPFGGVLADRINRRTMMVGLDVLSGIVTLLSLIWIARMGFSITVIAGMQIILAVLDALETPTVQAALPQMFKRHGAGTLRQGMAVINQVQQLSNLMPSFIGGILYAFFGIRLMMAATVLCFVAAAIVECRIRLEPPHAESDGERQPSPIADLRNAFLFLTHEQPALFRLVALCAWLNFILVGFSSISFPFIVRTTLGFSAAVYGTCDGIVGIAGIAGTFAAGMFATRLHAQHASMSLWFEGLLMLPPAVSFMMPVSVWTRLLVLTGCLAAGMIAVDFLNLIIFPTIQFKTPESMTGKVMALITSVATCTQPLGQMVYGWLHEWLPVWLILVCSALAILPFAVMARPMFDNLES</sequence>
<comment type="subcellular location">
    <subcellularLocation>
        <location evidence="1">Cell membrane</location>
        <topology evidence="1">Multi-pass membrane protein</topology>
    </subcellularLocation>
</comment>
<evidence type="ECO:0000256" key="4">
    <source>
        <dbReference type="ARBA" id="ARBA00022692"/>
    </source>
</evidence>
<evidence type="ECO:0000256" key="1">
    <source>
        <dbReference type="ARBA" id="ARBA00004651"/>
    </source>
</evidence>
<dbReference type="CDD" id="cd06173">
    <property type="entry name" value="MFS_MefA_like"/>
    <property type="match status" value="1"/>
</dbReference>
<dbReference type="Pfam" id="PF07690">
    <property type="entry name" value="MFS_1"/>
    <property type="match status" value="1"/>
</dbReference>
<gene>
    <name evidence="8" type="ORF">BMOU_0959</name>
</gene>
<keyword evidence="9" id="KW-1185">Reference proteome</keyword>
<evidence type="ECO:0000256" key="5">
    <source>
        <dbReference type="ARBA" id="ARBA00022989"/>
    </source>
</evidence>
<feature type="transmembrane region" description="Helical" evidence="7">
    <location>
        <begin position="324"/>
        <end position="349"/>
    </location>
</feature>
<feature type="transmembrane region" description="Helical" evidence="7">
    <location>
        <begin position="389"/>
        <end position="407"/>
    </location>
</feature>
<evidence type="ECO:0000313" key="8">
    <source>
        <dbReference type="EMBL" id="ETY71464.1"/>
    </source>
</evidence>
<keyword evidence="2" id="KW-0813">Transport</keyword>
<evidence type="ECO:0000313" key="9">
    <source>
        <dbReference type="Proteomes" id="UP000019155"/>
    </source>
</evidence>
<evidence type="ECO:0000256" key="2">
    <source>
        <dbReference type="ARBA" id="ARBA00022448"/>
    </source>
</evidence>
<dbReference type="Gene3D" id="1.20.1250.20">
    <property type="entry name" value="MFS general substrate transporter like domains"/>
    <property type="match status" value="1"/>
</dbReference>
<keyword evidence="6 7" id="KW-0472">Membrane</keyword>
<feature type="transmembrane region" description="Helical" evidence="7">
    <location>
        <begin position="48"/>
        <end position="71"/>
    </location>
</feature>
<dbReference type="GO" id="GO:0005886">
    <property type="term" value="C:plasma membrane"/>
    <property type="evidence" value="ECO:0007669"/>
    <property type="project" value="UniProtKB-SubCell"/>
</dbReference>
<dbReference type="EMBL" id="AZMV01000004">
    <property type="protein sequence ID" value="ETY71464.1"/>
    <property type="molecule type" value="Genomic_DNA"/>
</dbReference>
<reference evidence="8 9" key="1">
    <citation type="journal article" date="2014" name="Genome Announc.">
        <title>The Genome Sequence of Bifidobacterium moukalabense DSM 27321 Highlights the Close Phylogenetic Relatedness with the Bifidobacterium dentium Taxon.</title>
        <authorList>
            <person name="Lugli G.A."/>
            <person name="Duranti S."/>
            <person name="Milani C."/>
            <person name="Turroni F."/>
            <person name="Viappiani A."/>
            <person name="Mangifesta M."/>
            <person name="van Sinderen D."/>
            <person name="Ventura M."/>
        </authorList>
    </citation>
    <scope>NUCLEOTIDE SEQUENCE [LARGE SCALE GENOMIC DNA]</scope>
    <source>
        <strain evidence="8 9">DSM 27321</strain>
    </source>
</reference>
<evidence type="ECO:0000256" key="6">
    <source>
        <dbReference type="ARBA" id="ARBA00023136"/>
    </source>
</evidence>
<keyword evidence="5 7" id="KW-1133">Transmembrane helix</keyword>
<dbReference type="PANTHER" id="PTHR43266:SF9">
    <property type="entry name" value="PERMEASE, MAJOR FACILITATOR SUPERFAMILY-RELATED"/>
    <property type="match status" value="1"/>
</dbReference>
<dbReference type="PATRIC" id="fig|1435051.3.peg.943"/>
<organism evidence="8 9">
    <name type="scientific">Bifidobacterium moukalabense DSM 27321</name>
    <dbReference type="NCBI Taxonomy" id="1435051"/>
    <lineage>
        <taxon>Bacteria</taxon>
        <taxon>Bacillati</taxon>
        <taxon>Actinomycetota</taxon>
        <taxon>Actinomycetes</taxon>
        <taxon>Bifidobacteriales</taxon>
        <taxon>Bifidobacteriaceae</taxon>
        <taxon>Bifidobacterium</taxon>
    </lineage>
</organism>
<dbReference type="Proteomes" id="UP000019155">
    <property type="component" value="Unassembled WGS sequence"/>
</dbReference>
<evidence type="ECO:0000256" key="3">
    <source>
        <dbReference type="ARBA" id="ARBA00022475"/>
    </source>
</evidence>